<name>A0ACC1HN10_9FUNG</name>
<evidence type="ECO:0000313" key="1">
    <source>
        <dbReference type="EMBL" id="KAJ1676780.1"/>
    </source>
</evidence>
<dbReference type="EMBL" id="JAMZIH010003506">
    <property type="protein sequence ID" value="KAJ1676780.1"/>
    <property type="molecule type" value="Genomic_DNA"/>
</dbReference>
<accession>A0ACC1HN10</accession>
<proteinExistence type="predicted"/>
<dbReference type="Proteomes" id="UP001145114">
    <property type="component" value="Unassembled WGS sequence"/>
</dbReference>
<protein>
    <submittedName>
        <fullName evidence="1">Serine/threonine-protein phosphatase 2A activator 2</fullName>
    </submittedName>
</protein>
<feature type="non-terminal residue" evidence="1">
    <location>
        <position position="188"/>
    </location>
</feature>
<evidence type="ECO:0000313" key="2">
    <source>
        <dbReference type="Proteomes" id="UP001145114"/>
    </source>
</evidence>
<reference evidence="1" key="1">
    <citation type="submission" date="2022-06" db="EMBL/GenBank/DDBJ databases">
        <title>Phylogenomic reconstructions and comparative analyses of Kickxellomycotina fungi.</title>
        <authorList>
            <person name="Reynolds N.K."/>
            <person name="Stajich J.E."/>
            <person name="Barry K."/>
            <person name="Grigoriev I.V."/>
            <person name="Crous P."/>
            <person name="Smith M.E."/>
        </authorList>
    </citation>
    <scope>NUCLEOTIDE SEQUENCE</scope>
    <source>
        <strain evidence="1">RSA 2271</strain>
    </source>
</reference>
<organism evidence="1 2">
    <name type="scientific">Spiromyces aspiralis</name>
    <dbReference type="NCBI Taxonomy" id="68401"/>
    <lineage>
        <taxon>Eukaryota</taxon>
        <taxon>Fungi</taxon>
        <taxon>Fungi incertae sedis</taxon>
        <taxon>Zoopagomycota</taxon>
        <taxon>Kickxellomycotina</taxon>
        <taxon>Kickxellomycetes</taxon>
        <taxon>Kickxellales</taxon>
        <taxon>Kickxellaceae</taxon>
        <taxon>Spiromyces</taxon>
    </lineage>
</organism>
<gene>
    <name evidence="1" type="primary">RRD2_1</name>
    <name evidence="1" type="ORF">EV182_007517</name>
</gene>
<sequence>MWQIVSKLSDVLRKLHETTESVPPIDTKSRFGNPAFRDWYDLVKKNAKEWLSPLTPLPEALVELEQYFLGSFGSRQRIDYGTGHELSFLALLRCLRKLGAIQPTDYEPLVLKIFYGYIKVMRELQTTYWLEPAGSHGVWGLDDFHFLPFLFGAAQLKGHKFFRPKSIHNEEILDEFSKDYMYFDCIRF</sequence>
<keyword evidence="2" id="KW-1185">Reference proteome</keyword>
<comment type="caution">
    <text evidence="1">The sequence shown here is derived from an EMBL/GenBank/DDBJ whole genome shotgun (WGS) entry which is preliminary data.</text>
</comment>